<feature type="domain" description="FAD-binding PCMH-type" evidence="6">
    <location>
        <begin position="39"/>
        <end position="207"/>
    </location>
</feature>
<dbReference type="InterPro" id="IPR050416">
    <property type="entry name" value="FAD-linked_Oxidoreductase"/>
</dbReference>
<evidence type="ECO:0000256" key="2">
    <source>
        <dbReference type="ARBA" id="ARBA00005466"/>
    </source>
</evidence>
<comment type="similarity">
    <text evidence="2">Belongs to the oxygen-dependent FAD-linked oxidoreductase family.</text>
</comment>
<dbReference type="EMBL" id="RBKV01000001">
    <property type="protein sequence ID" value="RKR97752.1"/>
    <property type="molecule type" value="Genomic_DNA"/>
</dbReference>
<keyword evidence="3" id="KW-0285">Flavoprotein</keyword>
<dbReference type="RefSeq" id="WP_211339039.1">
    <property type="nucleotide sequence ID" value="NZ_CBCRXS010000001.1"/>
</dbReference>
<evidence type="ECO:0000256" key="4">
    <source>
        <dbReference type="ARBA" id="ARBA00022827"/>
    </source>
</evidence>
<dbReference type="InterPro" id="IPR016169">
    <property type="entry name" value="FAD-bd_PCMH_sub2"/>
</dbReference>
<dbReference type="Gene3D" id="3.30.465.10">
    <property type="match status" value="1"/>
</dbReference>
<dbReference type="GO" id="GO:0071949">
    <property type="term" value="F:FAD binding"/>
    <property type="evidence" value="ECO:0007669"/>
    <property type="project" value="InterPro"/>
</dbReference>
<evidence type="ECO:0000256" key="3">
    <source>
        <dbReference type="ARBA" id="ARBA00022630"/>
    </source>
</evidence>
<evidence type="ECO:0000256" key="1">
    <source>
        <dbReference type="ARBA" id="ARBA00001974"/>
    </source>
</evidence>
<evidence type="ECO:0000259" key="6">
    <source>
        <dbReference type="PROSITE" id="PS51387"/>
    </source>
</evidence>
<dbReference type="InterPro" id="IPR036318">
    <property type="entry name" value="FAD-bd_PCMH-like_sf"/>
</dbReference>
<dbReference type="PROSITE" id="PS51387">
    <property type="entry name" value="FAD_PCMH"/>
    <property type="match status" value="1"/>
</dbReference>
<dbReference type="InterPro" id="IPR016167">
    <property type="entry name" value="FAD-bd_PCMH_sub1"/>
</dbReference>
<keyword evidence="4" id="KW-0274">FAD</keyword>
<dbReference type="SUPFAM" id="SSF56176">
    <property type="entry name" value="FAD-binding/transporter-associated domain-like"/>
    <property type="match status" value="1"/>
</dbReference>
<name>A0A495KBZ7_WILMA</name>
<sequence>MTILPSPITEELRSNIRGRVWVPTDSGFDDIRRPWNLAVDQDVSAVVEAADAADVVALVRLASSRNLSIATQPSGHGATGRTAGSILLRTGHLNSIDIDPTTMIARIGAGVRSGDLQRAAAAHGLTALPGSSPVVTVTGAALGGGLSWFGRSFGWMADSVRAFDVVEANGNAHRVTPSADPDLFWALRGGGGDLAIVTAVELQLRAAPKVFGGRQLWPATHARQVAEVYRSMTVKAPDALSLWLELLSFPGAEPLIAIDSTFLGDEATARSLMSETDDLPAPLSDTRAVMSAANLGSITAEPTAPGPGRSRAELLTALDDNALDALLAEPIAPLMSVQVRHLGGALSQPSDSPHGPLVEPYAVYMFGVPATAEISESIVNKQAAVANSLPISGRKPVTFLNPSEDLTDALPAASIERLRLLKTQRDPERVIRGNFSVLDSVIAGD</sequence>
<dbReference type="PANTHER" id="PTHR42973:SF39">
    <property type="entry name" value="FAD-BINDING PCMH-TYPE DOMAIN-CONTAINING PROTEIN"/>
    <property type="match status" value="1"/>
</dbReference>
<accession>A0A495KBZ7</accession>
<comment type="caution">
    <text evidence="7">The sequence shown here is derived from an EMBL/GenBank/DDBJ whole genome shotgun (WGS) entry which is preliminary data.</text>
</comment>
<evidence type="ECO:0000256" key="5">
    <source>
        <dbReference type="ARBA" id="ARBA00023002"/>
    </source>
</evidence>
<evidence type="ECO:0000313" key="7">
    <source>
        <dbReference type="EMBL" id="RKR97752.1"/>
    </source>
</evidence>
<dbReference type="Proteomes" id="UP000274762">
    <property type="component" value="Unassembled WGS sequence"/>
</dbReference>
<proteinExistence type="inferred from homology"/>
<dbReference type="GO" id="GO:0016491">
    <property type="term" value="F:oxidoreductase activity"/>
    <property type="evidence" value="ECO:0007669"/>
    <property type="project" value="UniProtKB-KW"/>
</dbReference>
<dbReference type="InterPro" id="IPR016166">
    <property type="entry name" value="FAD-bd_PCMH"/>
</dbReference>
<dbReference type="PANTHER" id="PTHR42973">
    <property type="entry name" value="BINDING OXIDOREDUCTASE, PUTATIVE (AFU_ORTHOLOGUE AFUA_1G17690)-RELATED"/>
    <property type="match status" value="1"/>
</dbReference>
<keyword evidence="5" id="KW-0560">Oxidoreductase</keyword>
<protein>
    <submittedName>
        <fullName evidence="7">FAD/FMN-containing dehydrogenase</fullName>
    </submittedName>
</protein>
<reference evidence="7 8" key="1">
    <citation type="submission" date="2018-10" db="EMBL/GenBank/DDBJ databases">
        <title>Sequencing the genomes of 1000 actinobacteria strains.</title>
        <authorList>
            <person name="Klenk H.-P."/>
        </authorList>
    </citation>
    <scope>NUCLEOTIDE SEQUENCE [LARGE SCALE GENOMIC DNA]</scope>
    <source>
        <strain evidence="7 8">DSM 44343</strain>
    </source>
</reference>
<dbReference type="AlphaFoldDB" id="A0A495KBZ7"/>
<gene>
    <name evidence="7" type="ORF">DFJ75_4643</name>
</gene>
<dbReference type="InterPro" id="IPR006094">
    <property type="entry name" value="Oxid_FAD_bind_N"/>
</dbReference>
<organism evidence="7 8">
    <name type="scientific">Williamsia marianensis</name>
    <dbReference type="NCBI Taxonomy" id="85044"/>
    <lineage>
        <taxon>Bacteria</taxon>
        <taxon>Bacillati</taxon>
        <taxon>Actinomycetota</taxon>
        <taxon>Actinomycetes</taxon>
        <taxon>Mycobacteriales</taxon>
        <taxon>Nocardiaceae</taxon>
        <taxon>Williamsia</taxon>
    </lineage>
</organism>
<evidence type="ECO:0000313" key="8">
    <source>
        <dbReference type="Proteomes" id="UP000274762"/>
    </source>
</evidence>
<dbReference type="Gene3D" id="3.30.43.10">
    <property type="entry name" value="Uridine Diphospho-n-acetylenolpyruvylglucosamine Reductase, domain 2"/>
    <property type="match status" value="1"/>
</dbReference>
<dbReference type="Gene3D" id="3.40.462.20">
    <property type="match status" value="1"/>
</dbReference>
<dbReference type="Pfam" id="PF01565">
    <property type="entry name" value="FAD_binding_4"/>
    <property type="match status" value="1"/>
</dbReference>
<comment type="cofactor">
    <cofactor evidence="1">
        <name>FAD</name>
        <dbReference type="ChEBI" id="CHEBI:57692"/>
    </cofactor>
</comment>